<sequence>MESKKYRHPQIFADVLVLYKQYFQAHSNLPKLFRVTIGSEILSELSSLMRLITLANFKKENSEDWKEAISCLKDIRSRVELLKSYFFVAWEMKLISHGFYADVSNRIESISKQAARWEAWIRKQLTNNKHRS</sequence>
<keyword evidence="2" id="KW-1185">Reference proteome</keyword>
<proteinExistence type="predicted"/>
<evidence type="ECO:0000313" key="1">
    <source>
        <dbReference type="EMBL" id="SEH05638.1"/>
    </source>
</evidence>
<evidence type="ECO:0000313" key="2">
    <source>
        <dbReference type="Proteomes" id="UP000236724"/>
    </source>
</evidence>
<protein>
    <recommendedName>
        <fullName evidence="3">Four helix bundle protein</fullName>
    </recommendedName>
</protein>
<evidence type="ECO:0008006" key="3">
    <source>
        <dbReference type="Google" id="ProtNLM"/>
    </source>
</evidence>
<gene>
    <name evidence="1" type="ORF">MBHS_01493</name>
</gene>
<organism evidence="1 2">
    <name type="scientific">Candidatus Venteria ishoeyi</name>
    <dbReference type="NCBI Taxonomy" id="1899563"/>
    <lineage>
        <taxon>Bacteria</taxon>
        <taxon>Pseudomonadati</taxon>
        <taxon>Pseudomonadota</taxon>
        <taxon>Gammaproteobacteria</taxon>
        <taxon>Thiotrichales</taxon>
        <taxon>Thiotrichaceae</taxon>
        <taxon>Venteria</taxon>
    </lineage>
</organism>
<accession>A0A1H6F648</accession>
<dbReference type="InterPro" id="IPR036583">
    <property type="entry name" value="23S_rRNA_IVS_sf"/>
</dbReference>
<dbReference type="Proteomes" id="UP000236724">
    <property type="component" value="Unassembled WGS sequence"/>
</dbReference>
<dbReference type="RefSeq" id="WP_103919536.1">
    <property type="nucleotide sequence ID" value="NZ_FMSV02000367.1"/>
</dbReference>
<dbReference type="CDD" id="cd16376">
    <property type="entry name" value="Avd_like"/>
    <property type="match status" value="1"/>
</dbReference>
<reference evidence="1 2" key="1">
    <citation type="submission" date="2016-10" db="EMBL/GenBank/DDBJ databases">
        <authorList>
            <person name="de Groot N.N."/>
        </authorList>
    </citation>
    <scope>NUCLEOTIDE SEQUENCE [LARGE SCALE GENOMIC DNA]</scope>
    <source>
        <strain evidence="1">MBHS1</strain>
    </source>
</reference>
<dbReference type="Gene3D" id="1.20.1440.60">
    <property type="entry name" value="23S rRNA-intervening sequence"/>
    <property type="match status" value="1"/>
</dbReference>
<dbReference type="EMBL" id="FMSV02000367">
    <property type="protein sequence ID" value="SEH05638.1"/>
    <property type="molecule type" value="Genomic_DNA"/>
</dbReference>
<name>A0A1H6F648_9GAMM</name>
<dbReference type="AlphaFoldDB" id="A0A1H6F648"/>
<dbReference type="InterPro" id="IPR055360">
    <property type="entry name" value="bAvd"/>
</dbReference>